<feature type="transmembrane region" description="Helical" evidence="9">
    <location>
        <begin position="229"/>
        <end position="250"/>
    </location>
</feature>
<dbReference type="PANTHER" id="PTHR11003:SF286">
    <property type="entry name" value="TWO-PORE POTASSIUM CHANNEL 3-LIKE"/>
    <property type="match status" value="1"/>
</dbReference>
<feature type="domain" description="Potassium channel" evidence="10">
    <location>
        <begin position="179"/>
        <end position="249"/>
    </location>
</feature>
<proteinExistence type="inferred from homology"/>
<organism evidence="11">
    <name type="scientific">Solanum chilense</name>
    <name type="common">Tomato</name>
    <name type="synonym">Lycopersicon chilense</name>
    <dbReference type="NCBI Taxonomy" id="4083"/>
    <lineage>
        <taxon>Eukaryota</taxon>
        <taxon>Viridiplantae</taxon>
        <taxon>Streptophyta</taxon>
        <taxon>Embryophyta</taxon>
        <taxon>Tracheophyta</taxon>
        <taxon>Spermatophyta</taxon>
        <taxon>Magnoliopsida</taxon>
        <taxon>eudicotyledons</taxon>
        <taxon>Gunneridae</taxon>
        <taxon>Pentapetalae</taxon>
        <taxon>asterids</taxon>
        <taxon>lamiids</taxon>
        <taxon>Solanales</taxon>
        <taxon>Solanaceae</taxon>
        <taxon>Solanoideae</taxon>
        <taxon>Solaneae</taxon>
        <taxon>Solanum</taxon>
        <taxon>Solanum subgen. Lycopersicon</taxon>
    </lineage>
</organism>
<evidence type="ECO:0000256" key="4">
    <source>
        <dbReference type="ARBA" id="ARBA00022692"/>
    </source>
</evidence>
<dbReference type="SUPFAM" id="SSF81324">
    <property type="entry name" value="Voltage-gated potassium channels"/>
    <property type="match status" value="2"/>
</dbReference>
<keyword evidence="5 9" id="KW-1133">Transmembrane helix</keyword>
<reference evidence="11" key="1">
    <citation type="submission" date="2019-05" db="EMBL/GenBank/DDBJ databases">
        <title>The de novo reference genome and transcriptome assemblies of the wild tomato species Solanum chilense.</title>
        <authorList>
            <person name="Stam R."/>
            <person name="Nosenko T."/>
            <person name="Hoerger A.C."/>
            <person name="Stephan W."/>
            <person name="Seidel M.A."/>
            <person name="Kuhn J.M.M."/>
            <person name="Haberer G."/>
            <person name="Tellier A."/>
        </authorList>
    </citation>
    <scope>NUCLEOTIDE SEQUENCE</scope>
    <source>
        <tissue evidence="11">Mature leaves</tissue>
    </source>
</reference>
<keyword evidence="8" id="KW-0407">Ion channel</keyword>
<evidence type="ECO:0000256" key="6">
    <source>
        <dbReference type="ARBA" id="ARBA00023065"/>
    </source>
</evidence>
<name>A0A6N2AJ89_SOLCI</name>
<comment type="subcellular location">
    <subcellularLocation>
        <location evidence="1">Membrane</location>
        <topology evidence="1">Multi-pass membrane protein</topology>
    </subcellularLocation>
</comment>
<evidence type="ECO:0000256" key="9">
    <source>
        <dbReference type="SAM" id="Phobius"/>
    </source>
</evidence>
<keyword evidence="3" id="KW-0813">Transport</keyword>
<comment type="caution">
    <text evidence="11">The sequence shown here is derived from an EMBL/GenBank/DDBJ whole genome shotgun (WGS) entry which is preliminary data.</text>
</comment>
<evidence type="ECO:0000256" key="2">
    <source>
        <dbReference type="ARBA" id="ARBA00010159"/>
    </source>
</evidence>
<dbReference type="GO" id="GO:0022841">
    <property type="term" value="F:potassium ion leak channel activity"/>
    <property type="evidence" value="ECO:0007669"/>
    <property type="project" value="TreeGrafter"/>
</dbReference>
<dbReference type="GO" id="GO:0009705">
    <property type="term" value="C:plant-type vacuole membrane"/>
    <property type="evidence" value="ECO:0007669"/>
    <property type="project" value="TreeGrafter"/>
</dbReference>
<keyword evidence="7 9" id="KW-0472">Membrane</keyword>
<accession>A0A6N2AJ89</accession>
<evidence type="ECO:0000256" key="5">
    <source>
        <dbReference type="ARBA" id="ARBA00022989"/>
    </source>
</evidence>
<feature type="transmembrane region" description="Helical" evidence="9">
    <location>
        <begin position="103"/>
        <end position="120"/>
    </location>
</feature>
<dbReference type="PANTHER" id="PTHR11003">
    <property type="entry name" value="POTASSIUM CHANNEL, SUBFAMILY K"/>
    <property type="match status" value="1"/>
</dbReference>
<feature type="domain" description="Potassium channel" evidence="10">
    <location>
        <begin position="77"/>
        <end position="156"/>
    </location>
</feature>
<evidence type="ECO:0000256" key="3">
    <source>
        <dbReference type="ARBA" id="ARBA00022448"/>
    </source>
</evidence>
<feature type="transmembrane region" description="Helical" evidence="9">
    <location>
        <begin position="132"/>
        <end position="156"/>
    </location>
</feature>
<evidence type="ECO:0000256" key="1">
    <source>
        <dbReference type="ARBA" id="ARBA00004141"/>
    </source>
</evidence>
<dbReference type="GO" id="GO:0015271">
    <property type="term" value="F:outward rectifier potassium channel activity"/>
    <property type="evidence" value="ECO:0007669"/>
    <property type="project" value="TreeGrafter"/>
</dbReference>
<dbReference type="EMBL" id="RXGB01018771">
    <property type="protein sequence ID" value="TMW82386.1"/>
    <property type="molecule type" value="Genomic_DNA"/>
</dbReference>
<evidence type="ECO:0000256" key="8">
    <source>
        <dbReference type="ARBA" id="ARBA00023303"/>
    </source>
</evidence>
<feature type="transmembrane region" description="Helical" evidence="9">
    <location>
        <begin position="176"/>
        <end position="196"/>
    </location>
</feature>
<dbReference type="Gene3D" id="1.10.287.70">
    <property type="match status" value="2"/>
</dbReference>
<evidence type="ECO:0000256" key="7">
    <source>
        <dbReference type="ARBA" id="ARBA00023136"/>
    </source>
</evidence>
<dbReference type="AlphaFoldDB" id="A0A6N2AJ89"/>
<evidence type="ECO:0000259" key="10">
    <source>
        <dbReference type="Pfam" id="PF07885"/>
    </source>
</evidence>
<dbReference type="PRINTS" id="PR01333">
    <property type="entry name" value="2POREKCHANEL"/>
</dbReference>
<dbReference type="GO" id="GO:0005886">
    <property type="term" value="C:plasma membrane"/>
    <property type="evidence" value="ECO:0007669"/>
    <property type="project" value="TreeGrafter"/>
</dbReference>
<protein>
    <recommendedName>
        <fullName evidence="10">Potassium channel domain-containing protein</fullName>
    </recommendedName>
</protein>
<dbReference type="InterPro" id="IPR013099">
    <property type="entry name" value="K_chnl_dom"/>
</dbReference>
<feature type="transmembrane region" description="Helical" evidence="9">
    <location>
        <begin position="69"/>
        <end position="91"/>
    </location>
</feature>
<keyword evidence="4 9" id="KW-0812">Transmembrane</keyword>
<dbReference type="GO" id="GO:0030322">
    <property type="term" value="P:stabilization of membrane potential"/>
    <property type="evidence" value="ECO:0007669"/>
    <property type="project" value="TreeGrafter"/>
</dbReference>
<evidence type="ECO:0000313" key="11">
    <source>
        <dbReference type="EMBL" id="TMW82386.1"/>
    </source>
</evidence>
<gene>
    <name evidence="11" type="ORF">EJD97_006060</name>
</gene>
<dbReference type="InterPro" id="IPR003280">
    <property type="entry name" value="2pore_dom_K_chnl"/>
</dbReference>
<comment type="similarity">
    <text evidence="2">Belongs to the two pore domain potassium channel (TC 1.A.1.7) family.</text>
</comment>
<sequence>MEKEPLLPSSSSTLNQHKSNFKNPILIKPKKKLHRSKSTPSLSIIPFNYLENHLTPISNPPYFLKNNPFFKQVVLLLFLYLTIGVSICFFFMDQFKSKKTHPIIDALYFCILIMCTIGYSDITPNSTLAKLFSILLVLVSLVFYHILVSNFVIYIINSRKNSHIRLFDTRKRSRVLLALCVFVLCIGIGVFLMHFVEKIGWFDSFYFSFMGITSVGYGEKVFESIFGRIFGSIWLVISIIIVVRVFILFVEVRVDERQSKVEKWVMEQDVTVDQFHDGFVSKSDYMIYKLKELGKITERDILLINKQFERLDTGNCGRITLSNIIESYY</sequence>
<dbReference type="Pfam" id="PF07885">
    <property type="entry name" value="Ion_trans_2"/>
    <property type="match status" value="2"/>
</dbReference>
<keyword evidence="6" id="KW-0406">Ion transport</keyword>